<dbReference type="InterPro" id="IPR045179">
    <property type="entry name" value="YgfZ/GcvT"/>
</dbReference>
<evidence type="ECO:0000313" key="5">
    <source>
        <dbReference type="Proteomes" id="UP001211044"/>
    </source>
</evidence>
<evidence type="ECO:0000259" key="3">
    <source>
        <dbReference type="Pfam" id="PF25455"/>
    </source>
</evidence>
<dbReference type="InterPro" id="IPR057460">
    <property type="entry name" value="CAF17_C"/>
</dbReference>
<dbReference type="KEGG" id="wne:PIG85_08710"/>
<dbReference type="SUPFAM" id="SSF103025">
    <property type="entry name" value="Folate-binding domain"/>
    <property type="match status" value="1"/>
</dbReference>
<protein>
    <submittedName>
        <fullName evidence="4">Folate-binding protein</fullName>
    </submittedName>
</protein>
<dbReference type="Gene3D" id="3.30.1360.120">
    <property type="entry name" value="Probable tRNA modification gtpase trme, domain 1"/>
    <property type="match status" value="1"/>
</dbReference>
<feature type="region of interest" description="Disordered" evidence="2">
    <location>
        <begin position="1"/>
        <end position="20"/>
    </location>
</feature>
<feature type="compositionally biased region" description="Gly residues" evidence="2">
    <location>
        <begin position="387"/>
        <end position="398"/>
    </location>
</feature>
<feature type="domain" description="CAF17 C-terminal" evidence="3">
    <location>
        <begin position="292"/>
        <end position="354"/>
    </location>
</feature>
<dbReference type="PANTHER" id="PTHR22602:SF0">
    <property type="entry name" value="TRANSFERASE CAF17, MITOCHONDRIAL-RELATED"/>
    <property type="match status" value="1"/>
</dbReference>
<sequence length="398" mass="41949">MRIEPEYAPASAPAPSPLAKGRVCGQGPDQAVAAYYGDPVAEQWALQVGAGLTDLSHFGVVRVSGPDRLTLLTTLSTQIVTGIGEQSRELLLLDANGHVAFSAAIIDRDDVAYLITDAGRAEQLADYILRMRFMSRLEVEVATDLAPMGFTLGGPLQRALAGELVWEDPWPGVCEGGASYGPAPEDALQFAIWLAPRASLEEAVAAVLKKANEGFPLETELGYEVAEPTLAGIAAWEAMRILAHRPRFGREVDARCLPHELDWLRSAVHLHKGCYCGQESVARIVNLGRPPRRLAFVSLDGSTDELPQVGTEIKVGEKKVGTLTSVARHCEDGPIGLALVKRSAKSGQVDVGGVAGLLSDIVDPAGKADVSPTERPGTGLRGSTAGLTGGQKAGLGLA</sequence>
<evidence type="ECO:0000256" key="2">
    <source>
        <dbReference type="SAM" id="MobiDB-lite"/>
    </source>
</evidence>
<dbReference type="Pfam" id="PF25455">
    <property type="entry name" value="Beta-barrel_CAF17_C"/>
    <property type="match status" value="1"/>
</dbReference>
<dbReference type="GO" id="GO:0016226">
    <property type="term" value="P:iron-sulfur cluster assembly"/>
    <property type="evidence" value="ECO:0007669"/>
    <property type="project" value="TreeGrafter"/>
</dbReference>
<evidence type="ECO:0000256" key="1">
    <source>
        <dbReference type="ARBA" id="ARBA00022946"/>
    </source>
</evidence>
<name>A0AB38XN65_9ACTO</name>
<organism evidence="4 5">
    <name type="scientific">Winkia neuii subsp. anitrata</name>
    <dbReference type="NCBI Taxonomy" id="29318"/>
    <lineage>
        <taxon>Bacteria</taxon>
        <taxon>Bacillati</taxon>
        <taxon>Actinomycetota</taxon>
        <taxon>Actinomycetes</taxon>
        <taxon>Actinomycetales</taxon>
        <taxon>Actinomycetaceae</taxon>
        <taxon>Winkia</taxon>
    </lineage>
</organism>
<dbReference type="Proteomes" id="UP001211044">
    <property type="component" value="Chromosome"/>
</dbReference>
<dbReference type="EMBL" id="CP116394">
    <property type="protein sequence ID" value="WCE45718.1"/>
    <property type="molecule type" value="Genomic_DNA"/>
</dbReference>
<keyword evidence="1" id="KW-0809">Transit peptide</keyword>
<gene>
    <name evidence="4" type="ORF">PIG85_08710</name>
</gene>
<evidence type="ECO:0000313" key="4">
    <source>
        <dbReference type="EMBL" id="WCE45718.1"/>
    </source>
</evidence>
<dbReference type="NCBIfam" id="TIGR03317">
    <property type="entry name" value="ygfZ_signature"/>
    <property type="match status" value="1"/>
</dbReference>
<dbReference type="InterPro" id="IPR017703">
    <property type="entry name" value="YgfZ/GCV_T_CS"/>
</dbReference>
<dbReference type="PIRSF" id="PIRSF006487">
    <property type="entry name" value="GcvT"/>
    <property type="match status" value="1"/>
</dbReference>
<dbReference type="PANTHER" id="PTHR22602">
    <property type="entry name" value="TRANSFERASE CAF17, MITOCHONDRIAL-RELATED"/>
    <property type="match status" value="1"/>
</dbReference>
<reference evidence="4" key="1">
    <citation type="submission" date="2023-01" db="EMBL/GenBank/DDBJ databases">
        <title>Comparative Genomic Analysis of the Clinically-Derived Winkia Strain NY0527 Provides Evidence into the Taxonomic Reassignment of Winkia neuii and Characterizes Their Virulence Traits.</title>
        <authorList>
            <person name="Cai X."/>
            <person name="Peng Y."/>
            <person name="Li M."/>
            <person name="Qiu Y."/>
            <person name="Wang Y."/>
            <person name="Xu L."/>
            <person name="Hou Q."/>
        </authorList>
    </citation>
    <scope>NUCLEOTIDE SEQUENCE</scope>
    <source>
        <strain evidence="4">NY0527</strain>
    </source>
</reference>
<dbReference type="AlphaFoldDB" id="A0AB38XN65"/>
<dbReference type="InterPro" id="IPR027266">
    <property type="entry name" value="TrmE/GcvT-like"/>
</dbReference>
<accession>A0AB38XN65</accession>
<feature type="region of interest" description="Disordered" evidence="2">
    <location>
        <begin position="365"/>
        <end position="398"/>
    </location>
</feature>
<proteinExistence type="predicted"/>
<dbReference type="RefSeq" id="WP_271694506.1">
    <property type="nucleotide sequence ID" value="NZ_CP116394.1"/>
</dbReference>